<keyword evidence="1 7" id="KW-0028">Amino-acid biosynthesis</keyword>
<reference evidence="8 9" key="1">
    <citation type="submission" date="2016-11" db="EMBL/GenBank/DDBJ databases">
        <authorList>
            <person name="Jaros S."/>
            <person name="Januszkiewicz K."/>
            <person name="Wedrychowicz H."/>
        </authorList>
    </citation>
    <scope>NUCLEOTIDE SEQUENCE [LARGE SCALE GENOMIC DNA]</scope>
    <source>
        <strain evidence="8 9">DSM 19557</strain>
    </source>
</reference>
<dbReference type="Proteomes" id="UP000189810">
    <property type="component" value="Chromosome I"/>
</dbReference>
<protein>
    <recommendedName>
        <fullName evidence="7">Shikimate kinase</fullName>
        <shortName evidence="7">SK</shortName>
        <ecNumber evidence="7">2.7.1.71</ecNumber>
    </recommendedName>
</protein>
<comment type="subcellular location">
    <subcellularLocation>
        <location evidence="7">Cytoplasm</location>
    </subcellularLocation>
</comment>
<name>A0A1M6T9C1_9AQUI</name>
<accession>A0A1M6T9C1</accession>
<organism evidence="8 9">
    <name type="scientific">Thermocrinis minervae</name>
    <dbReference type="NCBI Taxonomy" id="381751"/>
    <lineage>
        <taxon>Bacteria</taxon>
        <taxon>Pseudomonadati</taxon>
        <taxon>Aquificota</taxon>
        <taxon>Aquificia</taxon>
        <taxon>Aquificales</taxon>
        <taxon>Aquificaceae</taxon>
        <taxon>Thermocrinis</taxon>
    </lineage>
</organism>
<dbReference type="GO" id="GO:0004765">
    <property type="term" value="F:shikimate kinase activity"/>
    <property type="evidence" value="ECO:0007669"/>
    <property type="project" value="UniProtKB-UniRule"/>
</dbReference>
<dbReference type="InterPro" id="IPR031322">
    <property type="entry name" value="Shikimate/glucono_kinase"/>
</dbReference>
<keyword evidence="4 7" id="KW-0418">Kinase</keyword>
<evidence type="ECO:0000256" key="5">
    <source>
        <dbReference type="ARBA" id="ARBA00022840"/>
    </source>
</evidence>
<dbReference type="Gene3D" id="3.40.50.300">
    <property type="entry name" value="P-loop containing nucleotide triphosphate hydrolases"/>
    <property type="match status" value="1"/>
</dbReference>
<evidence type="ECO:0000256" key="7">
    <source>
        <dbReference type="HAMAP-Rule" id="MF_00109"/>
    </source>
</evidence>
<dbReference type="HAMAP" id="MF_00109">
    <property type="entry name" value="Shikimate_kinase"/>
    <property type="match status" value="1"/>
</dbReference>
<feature type="binding site" evidence="7">
    <location>
        <position position="17"/>
    </location>
    <ligand>
        <name>Mg(2+)</name>
        <dbReference type="ChEBI" id="CHEBI:18420"/>
    </ligand>
</feature>
<dbReference type="OrthoDB" id="9800332at2"/>
<evidence type="ECO:0000256" key="3">
    <source>
        <dbReference type="ARBA" id="ARBA00022741"/>
    </source>
</evidence>
<dbReference type="UniPathway" id="UPA00053">
    <property type="reaction ID" value="UER00088"/>
</dbReference>
<feature type="binding site" evidence="7">
    <location>
        <position position="151"/>
    </location>
    <ligand>
        <name>ATP</name>
        <dbReference type="ChEBI" id="CHEBI:30616"/>
    </ligand>
</feature>
<dbReference type="GO" id="GO:0008652">
    <property type="term" value="P:amino acid biosynthetic process"/>
    <property type="evidence" value="ECO:0007669"/>
    <property type="project" value="UniProtKB-KW"/>
</dbReference>
<dbReference type="PANTHER" id="PTHR21087">
    <property type="entry name" value="SHIKIMATE KINASE"/>
    <property type="match status" value="1"/>
</dbReference>
<comment type="cofactor">
    <cofactor evidence="7">
        <name>Mg(2+)</name>
        <dbReference type="ChEBI" id="CHEBI:18420"/>
    </cofactor>
    <text evidence="7">Binds 1 Mg(2+) ion per subunit.</text>
</comment>
<comment type="catalytic activity">
    <reaction evidence="7">
        <text>shikimate + ATP = 3-phosphoshikimate + ADP + H(+)</text>
        <dbReference type="Rhea" id="RHEA:13121"/>
        <dbReference type="ChEBI" id="CHEBI:15378"/>
        <dbReference type="ChEBI" id="CHEBI:30616"/>
        <dbReference type="ChEBI" id="CHEBI:36208"/>
        <dbReference type="ChEBI" id="CHEBI:145989"/>
        <dbReference type="ChEBI" id="CHEBI:456216"/>
        <dbReference type="EC" id="2.7.1.71"/>
    </reaction>
</comment>
<dbReference type="STRING" id="381751.SAMN05444391_1353"/>
<evidence type="ECO:0000313" key="8">
    <source>
        <dbReference type="EMBL" id="SHK53474.1"/>
    </source>
</evidence>
<evidence type="ECO:0000313" key="9">
    <source>
        <dbReference type="Proteomes" id="UP000189810"/>
    </source>
</evidence>
<dbReference type="EMBL" id="LT670846">
    <property type="protein sequence ID" value="SHK53474.1"/>
    <property type="molecule type" value="Genomic_DNA"/>
</dbReference>
<dbReference type="InterPro" id="IPR000623">
    <property type="entry name" value="Shikimate_kinase/TSH1"/>
</dbReference>
<keyword evidence="9" id="KW-1185">Reference proteome</keyword>
<dbReference type="GO" id="GO:0005829">
    <property type="term" value="C:cytosol"/>
    <property type="evidence" value="ECO:0007669"/>
    <property type="project" value="TreeGrafter"/>
</dbReference>
<dbReference type="GO" id="GO:0000287">
    <property type="term" value="F:magnesium ion binding"/>
    <property type="evidence" value="ECO:0007669"/>
    <property type="project" value="UniProtKB-UniRule"/>
</dbReference>
<comment type="function">
    <text evidence="7">Catalyzes the specific phosphorylation of the 3-hydroxyl group of shikimic acid using ATP as a cosubstrate.</text>
</comment>
<dbReference type="EC" id="2.7.1.71" evidence="7"/>
<keyword evidence="5 7" id="KW-0067">ATP-binding</keyword>
<keyword evidence="3 7" id="KW-0547">Nucleotide-binding</keyword>
<evidence type="ECO:0000256" key="2">
    <source>
        <dbReference type="ARBA" id="ARBA00022679"/>
    </source>
</evidence>
<dbReference type="RefSeq" id="WP_079654445.1">
    <property type="nucleotide sequence ID" value="NZ_LT670846.1"/>
</dbReference>
<keyword evidence="7" id="KW-0460">Magnesium</keyword>
<feature type="binding site" evidence="7">
    <location>
        <position position="59"/>
    </location>
    <ligand>
        <name>substrate</name>
    </ligand>
</feature>
<sequence length="168" mass="19139">MSFERIFLVGFMGSGKSTVGKLLADSLGYEFVDTDLLIEQREGMKIGEIFERFSEEYFRKLELATLKDLLGRSRIVVGTGGGLGANPHAMDLMKEKGLVVWLDVPFDVFLQRCAEDPNRPLLKMGLEKLEELYTKRMEVYSKAHVRLDATREPQELVNQLLQILRGKI</sequence>
<keyword evidence="7" id="KW-0479">Metal-binding</keyword>
<feature type="binding site" evidence="7">
    <location>
        <position position="136"/>
    </location>
    <ligand>
        <name>substrate</name>
    </ligand>
</feature>
<dbReference type="GO" id="GO:0009073">
    <property type="term" value="P:aromatic amino acid family biosynthetic process"/>
    <property type="evidence" value="ECO:0007669"/>
    <property type="project" value="UniProtKB-KW"/>
</dbReference>
<keyword evidence="2 7" id="KW-0808">Transferase</keyword>
<feature type="binding site" evidence="7">
    <location>
        <position position="81"/>
    </location>
    <ligand>
        <name>substrate</name>
    </ligand>
</feature>
<dbReference type="InterPro" id="IPR027417">
    <property type="entry name" value="P-loop_NTPase"/>
</dbReference>
<dbReference type="Pfam" id="PF01202">
    <property type="entry name" value="SKI"/>
    <property type="match status" value="1"/>
</dbReference>
<evidence type="ECO:0000256" key="1">
    <source>
        <dbReference type="ARBA" id="ARBA00022605"/>
    </source>
</evidence>
<dbReference type="CDD" id="cd00464">
    <property type="entry name" value="SK"/>
    <property type="match status" value="1"/>
</dbReference>
<dbReference type="GO" id="GO:0009423">
    <property type="term" value="P:chorismate biosynthetic process"/>
    <property type="evidence" value="ECO:0007669"/>
    <property type="project" value="UniProtKB-UniRule"/>
</dbReference>
<keyword evidence="7" id="KW-0963">Cytoplasm</keyword>
<dbReference type="SUPFAM" id="SSF52540">
    <property type="entry name" value="P-loop containing nucleoside triphosphate hydrolases"/>
    <property type="match status" value="1"/>
</dbReference>
<feature type="binding site" evidence="7">
    <location>
        <begin position="13"/>
        <end position="18"/>
    </location>
    <ligand>
        <name>ATP</name>
        <dbReference type="ChEBI" id="CHEBI:30616"/>
    </ligand>
</feature>
<evidence type="ECO:0000256" key="6">
    <source>
        <dbReference type="ARBA" id="ARBA00023141"/>
    </source>
</evidence>
<proteinExistence type="inferred from homology"/>
<comment type="pathway">
    <text evidence="7">Metabolic intermediate biosynthesis; chorismate biosynthesis; chorismate from D-erythrose 4-phosphate and phosphoenolpyruvate: step 5/7.</text>
</comment>
<comment type="similarity">
    <text evidence="7">Belongs to the shikimate kinase family.</text>
</comment>
<dbReference type="AlphaFoldDB" id="A0A1M6T9C1"/>
<feature type="binding site" evidence="7">
    <location>
        <position position="119"/>
    </location>
    <ligand>
        <name>ATP</name>
        <dbReference type="ChEBI" id="CHEBI:30616"/>
    </ligand>
</feature>
<keyword evidence="6 7" id="KW-0057">Aromatic amino acid biosynthesis</keyword>
<gene>
    <name evidence="7" type="primary">aroK</name>
    <name evidence="8" type="ORF">SAMN05444391_1353</name>
</gene>
<evidence type="ECO:0000256" key="4">
    <source>
        <dbReference type="ARBA" id="ARBA00022777"/>
    </source>
</evidence>
<dbReference type="PANTHER" id="PTHR21087:SF16">
    <property type="entry name" value="SHIKIMATE KINASE 1, CHLOROPLASTIC"/>
    <property type="match status" value="1"/>
</dbReference>
<comment type="subunit">
    <text evidence="7">Monomer.</text>
</comment>
<dbReference type="PRINTS" id="PR01100">
    <property type="entry name" value="SHIKIMTKNASE"/>
</dbReference>
<dbReference type="GO" id="GO:0005524">
    <property type="term" value="F:ATP binding"/>
    <property type="evidence" value="ECO:0007669"/>
    <property type="project" value="UniProtKB-UniRule"/>
</dbReference>
<feature type="binding site" evidence="7">
    <location>
        <position position="35"/>
    </location>
    <ligand>
        <name>substrate</name>
    </ligand>
</feature>